<dbReference type="AlphaFoldDB" id="A0A6J7EMU2"/>
<dbReference type="EMBL" id="CAFBLP010000053">
    <property type="protein sequence ID" value="CAB4884882.1"/>
    <property type="molecule type" value="Genomic_DNA"/>
</dbReference>
<protein>
    <submittedName>
        <fullName evidence="1">Unannotated protein</fullName>
    </submittedName>
</protein>
<organism evidence="1">
    <name type="scientific">freshwater metagenome</name>
    <dbReference type="NCBI Taxonomy" id="449393"/>
    <lineage>
        <taxon>unclassified sequences</taxon>
        <taxon>metagenomes</taxon>
        <taxon>ecological metagenomes</taxon>
    </lineage>
</organism>
<name>A0A6J7EMU2_9ZZZZ</name>
<sequence length="241" mass="24726">MAVVAVGSVCGSPGVTAFALDLAEVCGRHTLLVEADPDGGSLAARLGLAIRPGLTELAGAARLGIEADDVWRYAQPTASGVSVIAAHPASEQTLAALRAAAGHIAAALSALDNTVIIDVGRLRPGSPALGLAADADCTLVLSDNSVEAVVSLSHRARLLSACSQPLVVMNRRRPYAMVEIAAAVHQQVWGVVPGGCTRREQRSRSAALEDLRQLIAPTSKLPGIVAEPVAQFEAVELVVNG</sequence>
<dbReference type="Gene3D" id="3.40.50.300">
    <property type="entry name" value="P-loop containing nucleotide triphosphate hydrolases"/>
    <property type="match status" value="1"/>
</dbReference>
<dbReference type="SUPFAM" id="SSF52540">
    <property type="entry name" value="P-loop containing nucleoside triphosphate hydrolases"/>
    <property type="match status" value="1"/>
</dbReference>
<gene>
    <name evidence="1" type="ORF">UFOPK3376_02005</name>
</gene>
<reference evidence="1" key="1">
    <citation type="submission" date="2020-05" db="EMBL/GenBank/DDBJ databases">
        <authorList>
            <person name="Chiriac C."/>
            <person name="Salcher M."/>
            <person name="Ghai R."/>
            <person name="Kavagutti S V."/>
        </authorList>
    </citation>
    <scope>NUCLEOTIDE SEQUENCE</scope>
</reference>
<accession>A0A6J7EMU2</accession>
<dbReference type="InterPro" id="IPR027417">
    <property type="entry name" value="P-loop_NTPase"/>
</dbReference>
<proteinExistence type="predicted"/>
<evidence type="ECO:0000313" key="1">
    <source>
        <dbReference type="EMBL" id="CAB4884882.1"/>
    </source>
</evidence>